<evidence type="ECO:0000256" key="1">
    <source>
        <dbReference type="ARBA" id="ARBA00004141"/>
    </source>
</evidence>
<evidence type="ECO:0000256" key="10">
    <source>
        <dbReference type="SAM" id="Phobius"/>
    </source>
</evidence>
<comment type="caution">
    <text evidence="12">The sequence shown here is derived from an EMBL/GenBank/DDBJ whole genome shotgun (WGS) entry which is preliminary data.</text>
</comment>
<evidence type="ECO:0000256" key="5">
    <source>
        <dbReference type="ARBA" id="ARBA00022989"/>
    </source>
</evidence>
<evidence type="ECO:0000256" key="2">
    <source>
        <dbReference type="ARBA" id="ARBA00006214"/>
    </source>
</evidence>
<feature type="transmembrane region" description="Helical" evidence="10">
    <location>
        <begin position="145"/>
        <end position="172"/>
    </location>
</feature>
<keyword evidence="9" id="KW-0676">Redox-active center</keyword>
<evidence type="ECO:0000259" key="11">
    <source>
        <dbReference type="SMART" id="SM00756"/>
    </source>
</evidence>
<evidence type="ECO:0000256" key="6">
    <source>
        <dbReference type="ARBA" id="ARBA00023002"/>
    </source>
</evidence>
<dbReference type="CDD" id="cd12922">
    <property type="entry name" value="VKOR_5"/>
    <property type="match status" value="1"/>
</dbReference>
<name>A0ABN3ANW4_9MICO</name>
<evidence type="ECO:0000313" key="12">
    <source>
        <dbReference type="EMBL" id="GAA2172864.1"/>
    </source>
</evidence>
<reference evidence="12 13" key="1">
    <citation type="journal article" date="2019" name="Int. J. Syst. Evol. Microbiol.">
        <title>The Global Catalogue of Microorganisms (GCM) 10K type strain sequencing project: providing services to taxonomists for standard genome sequencing and annotation.</title>
        <authorList>
            <consortium name="The Broad Institute Genomics Platform"/>
            <consortium name="The Broad Institute Genome Sequencing Center for Infectious Disease"/>
            <person name="Wu L."/>
            <person name="Ma J."/>
        </authorList>
    </citation>
    <scope>NUCLEOTIDE SEQUENCE [LARGE SCALE GENOMIC DNA]</scope>
    <source>
        <strain evidence="12 13">JCM 16026</strain>
    </source>
</reference>
<keyword evidence="6" id="KW-0560">Oxidoreductase</keyword>
<feature type="domain" description="Vitamin K epoxide reductase" evidence="11">
    <location>
        <begin position="28"/>
        <end position="170"/>
    </location>
</feature>
<evidence type="ECO:0000256" key="4">
    <source>
        <dbReference type="ARBA" id="ARBA00022719"/>
    </source>
</evidence>
<evidence type="ECO:0000256" key="9">
    <source>
        <dbReference type="ARBA" id="ARBA00023284"/>
    </source>
</evidence>
<dbReference type="InterPro" id="IPR012932">
    <property type="entry name" value="VKOR"/>
</dbReference>
<keyword evidence="4" id="KW-0874">Quinone</keyword>
<organism evidence="12 13">
    <name type="scientific">Agrococcus versicolor</name>
    <dbReference type="NCBI Taxonomy" id="501482"/>
    <lineage>
        <taxon>Bacteria</taxon>
        <taxon>Bacillati</taxon>
        <taxon>Actinomycetota</taxon>
        <taxon>Actinomycetes</taxon>
        <taxon>Micrococcales</taxon>
        <taxon>Microbacteriaceae</taxon>
        <taxon>Agrococcus</taxon>
    </lineage>
</organism>
<dbReference type="RefSeq" id="WP_344341658.1">
    <property type="nucleotide sequence ID" value="NZ_BAAAQT010000005.1"/>
</dbReference>
<proteinExistence type="inferred from homology"/>
<feature type="transmembrane region" description="Helical" evidence="10">
    <location>
        <begin position="118"/>
        <end position="138"/>
    </location>
</feature>
<keyword evidence="13" id="KW-1185">Reference proteome</keyword>
<evidence type="ECO:0000256" key="3">
    <source>
        <dbReference type="ARBA" id="ARBA00022692"/>
    </source>
</evidence>
<evidence type="ECO:0000256" key="7">
    <source>
        <dbReference type="ARBA" id="ARBA00023136"/>
    </source>
</evidence>
<keyword evidence="7 10" id="KW-0472">Membrane</keyword>
<accession>A0ABN3ANW4</accession>
<protein>
    <recommendedName>
        <fullName evidence="11">Vitamin K epoxide reductase domain-containing protein</fullName>
    </recommendedName>
</protein>
<feature type="transmembrane region" description="Helical" evidence="10">
    <location>
        <begin position="29"/>
        <end position="51"/>
    </location>
</feature>
<feature type="transmembrane region" description="Helical" evidence="10">
    <location>
        <begin position="93"/>
        <end position="112"/>
    </location>
</feature>
<gene>
    <name evidence="12" type="ORF">GCM10009846_12460</name>
</gene>
<comment type="similarity">
    <text evidence="2">Belongs to the VKOR family.</text>
</comment>
<dbReference type="Gene3D" id="1.20.1440.130">
    <property type="entry name" value="VKOR domain"/>
    <property type="match status" value="1"/>
</dbReference>
<keyword evidence="3 10" id="KW-0812">Transmembrane</keyword>
<evidence type="ECO:0000313" key="13">
    <source>
        <dbReference type="Proteomes" id="UP001501599"/>
    </source>
</evidence>
<dbReference type="InterPro" id="IPR038354">
    <property type="entry name" value="VKOR_sf"/>
</dbReference>
<dbReference type="Pfam" id="PF07884">
    <property type="entry name" value="VKOR"/>
    <property type="match status" value="1"/>
</dbReference>
<evidence type="ECO:0000256" key="8">
    <source>
        <dbReference type="ARBA" id="ARBA00023157"/>
    </source>
</evidence>
<keyword evidence="8" id="KW-1015">Disulfide bond</keyword>
<sequence length="223" mass="23988">MATKQTARIAPTDDAAAPAAAPTGYLPPLWLAIVLAVTGAAGLLAAFTLAVERVHLLEDPEATLGCDISPLVTCSGVMAEPQARVFLDIPNPFFGIICFTAVLVMAALALGRVRLPRWIWTTFTVGVLLGLVFALWLWQQSVFVLGVVCPWCFLVYMTMSALAPTLTIWAIGSGAVPAPAPVRRVLAHWGEWSWVVSLLLAMTIVLAIVLRLPDIPRFLILGY</sequence>
<feature type="transmembrane region" description="Helical" evidence="10">
    <location>
        <begin position="192"/>
        <end position="210"/>
    </location>
</feature>
<keyword evidence="5 10" id="KW-1133">Transmembrane helix</keyword>
<comment type="subcellular location">
    <subcellularLocation>
        <location evidence="1">Membrane</location>
        <topology evidence="1">Multi-pass membrane protein</topology>
    </subcellularLocation>
</comment>
<dbReference type="InterPro" id="IPR041714">
    <property type="entry name" value="VKOR_Actinobacteria"/>
</dbReference>
<dbReference type="EMBL" id="BAAAQT010000005">
    <property type="protein sequence ID" value="GAA2172864.1"/>
    <property type="molecule type" value="Genomic_DNA"/>
</dbReference>
<dbReference type="SMART" id="SM00756">
    <property type="entry name" value="VKc"/>
    <property type="match status" value="1"/>
</dbReference>
<dbReference type="Proteomes" id="UP001501599">
    <property type="component" value="Unassembled WGS sequence"/>
</dbReference>